<sequence length="100" mass="11624">MHRNCYLVGLFLALTFVVLHARNIPYDLIEQIDDEPNSNTDEQRREIFFDRIPSKSASNSKKLIIHIGNEHNYPYEADRSMAFARRAKAIVKGDPREFMG</sequence>
<keyword evidence="1" id="KW-0732">Signal</keyword>
<keyword evidence="3" id="KW-1185">Reference proteome</keyword>
<protein>
    <submittedName>
        <fullName evidence="2">Uncharacterized protein</fullName>
    </submittedName>
</protein>
<feature type="chain" id="PRO_5032932535" evidence="1">
    <location>
        <begin position="22"/>
        <end position="100"/>
    </location>
</feature>
<evidence type="ECO:0000313" key="3">
    <source>
        <dbReference type="Proteomes" id="UP000663828"/>
    </source>
</evidence>
<evidence type="ECO:0000256" key="1">
    <source>
        <dbReference type="SAM" id="SignalP"/>
    </source>
</evidence>
<evidence type="ECO:0000313" key="2">
    <source>
        <dbReference type="EMBL" id="CAF1606582.1"/>
    </source>
</evidence>
<dbReference type="EMBL" id="CAJNOR010006919">
    <property type="protein sequence ID" value="CAF1606582.1"/>
    <property type="molecule type" value="Genomic_DNA"/>
</dbReference>
<comment type="caution">
    <text evidence="2">The sequence shown here is derived from an EMBL/GenBank/DDBJ whole genome shotgun (WGS) entry which is preliminary data.</text>
</comment>
<reference evidence="2" key="1">
    <citation type="submission" date="2021-02" db="EMBL/GenBank/DDBJ databases">
        <authorList>
            <person name="Nowell W R."/>
        </authorList>
    </citation>
    <scope>NUCLEOTIDE SEQUENCE</scope>
</reference>
<name>A0A816B7Q7_ADIRI</name>
<dbReference type="AlphaFoldDB" id="A0A816B7Q7"/>
<accession>A0A816B7Q7</accession>
<proteinExistence type="predicted"/>
<organism evidence="2 3">
    <name type="scientific">Adineta ricciae</name>
    <name type="common">Rotifer</name>
    <dbReference type="NCBI Taxonomy" id="249248"/>
    <lineage>
        <taxon>Eukaryota</taxon>
        <taxon>Metazoa</taxon>
        <taxon>Spiralia</taxon>
        <taxon>Gnathifera</taxon>
        <taxon>Rotifera</taxon>
        <taxon>Eurotatoria</taxon>
        <taxon>Bdelloidea</taxon>
        <taxon>Adinetida</taxon>
        <taxon>Adinetidae</taxon>
        <taxon>Adineta</taxon>
    </lineage>
</organism>
<feature type="signal peptide" evidence="1">
    <location>
        <begin position="1"/>
        <end position="21"/>
    </location>
</feature>
<dbReference type="Proteomes" id="UP000663828">
    <property type="component" value="Unassembled WGS sequence"/>
</dbReference>
<gene>
    <name evidence="2" type="ORF">XAT740_LOCUS48351</name>
</gene>